<proteinExistence type="predicted"/>
<organism evidence="1 2">
    <name type="scientific">Ephemerocybe angulata</name>
    <dbReference type="NCBI Taxonomy" id="980116"/>
    <lineage>
        <taxon>Eukaryota</taxon>
        <taxon>Fungi</taxon>
        <taxon>Dikarya</taxon>
        <taxon>Basidiomycota</taxon>
        <taxon>Agaricomycotina</taxon>
        <taxon>Agaricomycetes</taxon>
        <taxon>Agaricomycetidae</taxon>
        <taxon>Agaricales</taxon>
        <taxon>Agaricineae</taxon>
        <taxon>Psathyrellaceae</taxon>
        <taxon>Ephemerocybe</taxon>
    </lineage>
</organism>
<name>A0A8H6IK09_9AGAR</name>
<dbReference type="OrthoDB" id="2869585at2759"/>
<dbReference type="EMBL" id="JACGCI010000002">
    <property type="protein sequence ID" value="KAF6765817.1"/>
    <property type="molecule type" value="Genomic_DNA"/>
</dbReference>
<comment type="caution">
    <text evidence="1">The sequence shown here is derived from an EMBL/GenBank/DDBJ whole genome shotgun (WGS) entry which is preliminary data.</text>
</comment>
<reference evidence="1 2" key="1">
    <citation type="submission" date="2020-07" db="EMBL/GenBank/DDBJ databases">
        <title>Comparative genomics of pyrophilous fungi reveals a link between fire events and developmental genes.</title>
        <authorList>
            <consortium name="DOE Joint Genome Institute"/>
            <person name="Steindorff A.S."/>
            <person name="Carver A."/>
            <person name="Calhoun S."/>
            <person name="Stillman K."/>
            <person name="Liu H."/>
            <person name="Lipzen A."/>
            <person name="Pangilinan J."/>
            <person name="Labutti K."/>
            <person name="Bruns T.D."/>
            <person name="Grigoriev I.V."/>
        </authorList>
    </citation>
    <scope>NUCLEOTIDE SEQUENCE [LARGE SCALE GENOMIC DNA]</scope>
    <source>
        <strain evidence="1 2">CBS 144469</strain>
    </source>
</reference>
<gene>
    <name evidence="1" type="ORF">DFP72DRAFT_868561</name>
</gene>
<dbReference type="SUPFAM" id="SSF52047">
    <property type="entry name" value="RNI-like"/>
    <property type="match status" value="1"/>
</dbReference>
<evidence type="ECO:0008006" key="3">
    <source>
        <dbReference type="Google" id="ProtNLM"/>
    </source>
</evidence>
<dbReference type="AlphaFoldDB" id="A0A8H6IK09"/>
<evidence type="ECO:0000313" key="2">
    <source>
        <dbReference type="Proteomes" id="UP000521943"/>
    </source>
</evidence>
<accession>A0A8H6IK09</accession>
<protein>
    <recommendedName>
        <fullName evidence="3">F-box domain-containing protein</fullName>
    </recommendedName>
</protein>
<dbReference type="Proteomes" id="UP000521943">
    <property type="component" value="Unassembled WGS sequence"/>
</dbReference>
<keyword evidence="2" id="KW-1185">Reference proteome</keyword>
<sequence>MKALCRVSKAARTKGDETFSIHRMEGLPVELFQAVLTIIALQDGNDYTTPRDPLRNLMNVSHVCSHWRAIALQASEAWAALHLDVHSTRTPWLEEILRRTRGQPLNISTTIVDNGRDYSSPQWVITFNEFHRIETISITIEEVIPLEPLEKVLGQPAPLLRQFELKYDPDDYISDSFPEEMRLCPSGPLFASHAPWLRALELNHCYIDLRCQAVSNLTALLYVTTPQADDARLHARQWGEALSYMPNLEELYLFFIADGPPCSVHVQLKKLRMLWLMGNHRNVQALYSGLDVPDTCDTTLSTTIDGTPEVFGEVGSLLVQEAFNSLPYHHMAFKSTESAFSVGAHHGNTKRCTKRSFTDSNLAPLQKHYLSRLLRSLSRRGSLLASNTRIGLTALQLDFDVRYPDDPGDREELCGDLAHFMSMFPRVESLALGSPTIKTVIIPIFQQWPPTLWTEDEDLYRAAPILFPSLKELIAPVEVLEDDHMRAIVESYALWRKDMGLPILVIYRDDVPIY</sequence>
<evidence type="ECO:0000313" key="1">
    <source>
        <dbReference type="EMBL" id="KAF6765817.1"/>
    </source>
</evidence>